<dbReference type="PANTHER" id="PTHR12480:SF21">
    <property type="entry name" value="JMJC DOMAIN-CONTAINING PROTEIN 8"/>
    <property type="match status" value="1"/>
</dbReference>
<dbReference type="OrthoDB" id="203487at2759"/>
<sequence>MSEDDPKSSKDGKPNRTFNPKCLFLMITITTIVVIMTMAFIIFMAHILMVAALIPKRTYSSYFMPYKMNFDALLANRRVNMKKYEYEHSTKGIDRRFGLTVDEYYDVYDGKWPVIITDLVPNWPAMNWNKGFFIKYYGKTLVTTRTTLTGKLKDASGTAIELENYLAHSHEGTDESWSYFEDELFLYMRPDLLKDIISPVYLKDDLFMLFPEVLRPYNAMLLWGSPYSRSTLHMDPYNWTGTNAVLKGQKNWKDFVLLGIATLGTKARLTRTQLVPGVGAIITYLGAGAGGALALEVNEIKLEVG</sequence>
<comment type="caution">
    <text evidence="1">The sequence shown here is derived from an EMBL/GenBank/DDBJ whole genome shotgun (WGS) entry which is preliminary data.</text>
</comment>
<organism evidence="1 2">
    <name type="scientific">Owenia fusiformis</name>
    <name type="common">Polychaete worm</name>
    <dbReference type="NCBI Taxonomy" id="6347"/>
    <lineage>
        <taxon>Eukaryota</taxon>
        <taxon>Metazoa</taxon>
        <taxon>Spiralia</taxon>
        <taxon>Lophotrochozoa</taxon>
        <taxon>Annelida</taxon>
        <taxon>Polychaeta</taxon>
        <taxon>Sedentaria</taxon>
        <taxon>Canalipalpata</taxon>
        <taxon>Sabellida</taxon>
        <taxon>Oweniida</taxon>
        <taxon>Oweniidae</taxon>
        <taxon>Owenia</taxon>
    </lineage>
</organism>
<dbReference type="PANTHER" id="PTHR12480">
    <property type="entry name" value="ARGININE DEMETHYLASE AND LYSYL-HYDROXYLASE JMJD"/>
    <property type="match status" value="1"/>
</dbReference>
<keyword evidence="2" id="KW-1185">Reference proteome</keyword>
<reference evidence="1" key="1">
    <citation type="submission" date="2022-03" db="EMBL/GenBank/DDBJ databases">
        <authorList>
            <person name="Martin C."/>
        </authorList>
    </citation>
    <scope>NUCLEOTIDE SEQUENCE</scope>
</reference>
<dbReference type="GO" id="GO:0000987">
    <property type="term" value="F:cis-regulatory region sequence-specific DNA binding"/>
    <property type="evidence" value="ECO:0007669"/>
    <property type="project" value="TreeGrafter"/>
</dbReference>
<dbReference type="EMBL" id="CAIIXF020000001">
    <property type="protein sequence ID" value="CAH1772881.1"/>
    <property type="molecule type" value="Genomic_DNA"/>
</dbReference>
<protein>
    <submittedName>
        <fullName evidence="1">Uncharacterized protein</fullName>
    </submittedName>
</protein>
<accession>A0A8J1YBK6</accession>
<dbReference type="InterPro" id="IPR050910">
    <property type="entry name" value="JMJD6_ArgDemeth/LysHydrox"/>
</dbReference>
<evidence type="ECO:0000313" key="2">
    <source>
        <dbReference type="Proteomes" id="UP000749559"/>
    </source>
</evidence>
<evidence type="ECO:0000313" key="1">
    <source>
        <dbReference type="EMBL" id="CAH1772881.1"/>
    </source>
</evidence>
<dbReference type="GO" id="GO:0005634">
    <property type="term" value="C:nucleus"/>
    <property type="evidence" value="ECO:0007669"/>
    <property type="project" value="TreeGrafter"/>
</dbReference>
<name>A0A8J1YBK6_OWEFU</name>
<dbReference type="SUPFAM" id="SSF51197">
    <property type="entry name" value="Clavaminate synthase-like"/>
    <property type="match status" value="1"/>
</dbReference>
<dbReference type="AlphaFoldDB" id="A0A8J1YBK6"/>
<proteinExistence type="predicted"/>
<dbReference type="Proteomes" id="UP000749559">
    <property type="component" value="Unassembled WGS sequence"/>
</dbReference>
<dbReference type="Gene3D" id="2.60.120.650">
    <property type="entry name" value="Cupin"/>
    <property type="match status" value="1"/>
</dbReference>
<gene>
    <name evidence="1" type="ORF">OFUS_LOCUS566</name>
</gene>